<evidence type="ECO:0000256" key="10">
    <source>
        <dbReference type="PROSITE-ProRule" id="PRU01319"/>
    </source>
</evidence>
<dbReference type="GO" id="GO:0004523">
    <property type="term" value="F:RNA-DNA hybrid ribonuclease activity"/>
    <property type="evidence" value="ECO:0007669"/>
    <property type="project" value="UniProtKB-UniRule"/>
</dbReference>
<dbReference type="InterPro" id="IPR001352">
    <property type="entry name" value="RNase_HII/HIII"/>
</dbReference>
<evidence type="ECO:0000313" key="16">
    <source>
        <dbReference type="Proteomes" id="UP000265724"/>
    </source>
</evidence>
<dbReference type="InterPro" id="IPR012295">
    <property type="entry name" value="TBP_dom_sf"/>
</dbReference>
<dbReference type="GO" id="GO:0046872">
    <property type="term" value="F:metal ion binding"/>
    <property type="evidence" value="ECO:0007669"/>
    <property type="project" value="UniProtKB-KW"/>
</dbReference>
<dbReference type="PANTHER" id="PTHR10954:SF23">
    <property type="entry name" value="RIBONUCLEASE"/>
    <property type="match status" value="1"/>
</dbReference>
<dbReference type="InterPro" id="IPR012337">
    <property type="entry name" value="RNaseH-like_sf"/>
</dbReference>
<feature type="binding site" evidence="10">
    <location>
        <position position="169"/>
    </location>
    <ligand>
        <name>a divalent metal cation</name>
        <dbReference type="ChEBI" id="CHEBI:60240"/>
    </ligand>
</feature>
<comment type="caution">
    <text evidence="15">The sequence shown here is derived from an EMBL/GenBank/DDBJ whole genome shotgun (WGS) entry which is preliminary data.</text>
</comment>
<dbReference type="Proteomes" id="UP000266042">
    <property type="component" value="Unassembled WGS sequence"/>
</dbReference>
<dbReference type="GO" id="GO:0006298">
    <property type="term" value="P:mismatch repair"/>
    <property type="evidence" value="ECO:0007669"/>
    <property type="project" value="TreeGrafter"/>
</dbReference>
<keyword evidence="16" id="KW-1185">Reference proteome</keyword>
<dbReference type="PROSITE" id="PS51975">
    <property type="entry name" value="RNASE_H_2"/>
    <property type="match status" value="1"/>
</dbReference>
<evidence type="ECO:0000256" key="3">
    <source>
        <dbReference type="ARBA" id="ARBA00004496"/>
    </source>
</evidence>
<dbReference type="SUPFAM" id="SSF53098">
    <property type="entry name" value="Ribonuclease H-like"/>
    <property type="match status" value="1"/>
</dbReference>
<dbReference type="PANTHER" id="PTHR10954">
    <property type="entry name" value="RIBONUCLEASE H2 SUBUNIT A"/>
    <property type="match status" value="1"/>
</dbReference>
<feature type="binding site" evidence="10">
    <location>
        <position position="271"/>
    </location>
    <ligand>
        <name>a divalent metal cation</name>
        <dbReference type="ChEBI" id="CHEBI:60240"/>
    </ligand>
</feature>
<keyword evidence="6 10" id="KW-0540">Nuclease</keyword>
<evidence type="ECO:0000313" key="17">
    <source>
        <dbReference type="Proteomes" id="UP000266042"/>
    </source>
</evidence>
<comment type="cofactor">
    <cofactor evidence="10">
        <name>Mn(2+)</name>
        <dbReference type="ChEBI" id="CHEBI:29035"/>
    </cofactor>
    <cofactor evidence="10">
        <name>Mg(2+)</name>
        <dbReference type="ChEBI" id="CHEBI:18420"/>
    </cofactor>
    <text evidence="10">Manganese or magnesium. Binds 1 divalent metal ion per monomer in the absence of substrate. May bind a second metal ion after substrate binding.</text>
</comment>
<protein>
    <recommendedName>
        <fullName evidence="11">Ribonuclease</fullName>
        <ecNumber evidence="11">3.1.26.4</ecNumber>
    </recommendedName>
</protein>
<dbReference type="Proteomes" id="UP000265724">
    <property type="component" value="Unassembled WGS sequence"/>
</dbReference>
<dbReference type="EMBL" id="QXIX01000033">
    <property type="protein sequence ID" value="RIE13944.1"/>
    <property type="molecule type" value="Genomic_DNA"/>
</dbReference>
<name>A0A398DU05_9BACT</name>
<comment type="function">
    <text evidence="2 11">Endonuclease that specifically degrades the RNA of RNA-DNA hybrids.</text>
</comment>
<feature type="compositionally biased region" description="Polar residues" evidence="12">
    <location>
        <begin position="40"/>
        <end position="56"/>
    </location>
</feature>
<evidence type="ECO:0000256" key="8">
    <source>
        <dbReference type="ARBA" id="ARBA00022759"/>
    </source>
</evidence>
<dbReference type="GO" id="GO:0032299">
    <property type="term" value="C:ribonuclease H2 complex"/>
    <property type="evidence" value="ECO:0007669"/>
    <property type="project" value="TreeGrafter"/>
</dbReference>
<evidence type="ECO:0000256" key="12">
    <source>
        <dbReference type="SAM" id="MobiDB-lite"/>
    </source>
</evidence>
<feature type="binding site" evidence="10">
    <location>
        <position position="168"/>
    </location>
    <ligand>
        <name>a divalent metal cation</name>
        <dbReference type="ChEBI" id="CHEBI:60240"/>
    </ligand>
</feature>
<feature type="domain" description="RNase H type-2" evidence="13">
    <location>
        <begin position="162"/>
        <end position="371"/>
    </location>
</feature>
<gene>
    <name evidence="14" type="ORF">SMC2_04290</name>
    <name evidence="15" type="ORF">SMC3_02860</name>
</gene>
<dbReference type="GO" id="GO:0005737">
    <property type="term" value="C:cytoplasm"/>
    <property type="evidence" value="ECO:0007669"/>
    <property type="project" value="UniProtKB-SubCell"/>
</dbReference>
<comment type="similarity">
    <text evidence="4">Belongs to the RNase HII family. RnhC subfamily.</text>
</comment>
<evidence type="ECO:0000256" key="2">
    <source>
        <dbReference type="ARBA" id="ARBA00004065"/>
    </source>
</evidence>
<evidence type="ECO:0000313" key="15">
    <source>
        <dbReference type="EMBL" id="RIE13991.1"/>
    </source>
</evidence>
<evidence type="ECO:0000256" key="7">
    <source>
        <dbReference type="ARBA" id="ARBA00022723"/>
    </source>
</evidence>
<accession>A0A398DU05</accession>
<evidence type="ECO:0000256" key="1">
    <source>
        <dbReference type="ARBA" id="ARBA00000077"/>
    </source>
</evidence>
<sequence length="371" mass="40170">MDMPCSRGKRSSTSPANGIGTVLSTTSRQTPRSTRRSRVESPSSLHNRLSTDSSRGPATAGPLVFDRCCTSVERGDNPSMNTVKTMTHEQQERLRSALTAGGGIEDSELPAGTYFLARSEGSAVTAYRSGKVLFQGHDCDRQIRLAEGILAHVGSENKGLKFPIVGGDESGKGDLFGPLVVAAFGVRNESERREVVRVGARDCKLMTDGEVRTVARRLGGVGVSGVRILMPDEYNAQYARVRNVNILLNEIYAGLLLELATACKAQTVILDKYGGRAMALWKTPQSFRFVVETHAERYPEVAAASVLARAAFLDGLERTARDSGITRLPKGASMEAQAFMRRLASDKGKNVLRSIAKVNFAPVKECLESLF</sequence>
<dbReference type="Gene3D" id="3.30.310.10">
    <property type="entry name" value="TATA-Binding Protein"/>
    <property type="match status" value="1"/>
</dbReference>
<dbReference type="Pfam" id="PF11858">
    <property type="entry name" value="DUF3378"/>
    <property type="match status" value="1"/>
</dbReference>
<proteinExistence type="inferred from homology"/>
<evidence type="ECO:0000259" key="13">
    <source>
        <dbReference type="PROSITE" id="PS51975"/>
    </source>
</evidence>
<organism evidence="15 17">
    <name type="scientific">Candidatus Cryosericum hinesii</name>
    <dbReference type="NCBI Taxonomy" id="2290915"/>
    <lineage>
        <taxon>Bacteria</taxon>
        <taxon>Pseudomonadati</taxon>
        <taxon>Caldisericota/Cryosericota group</taxon>
        <taxon>Candidatus Cryosericota</taxon>
        <taxon>Candidatus Cryosericia</taxon>
        <taxon>Candidatus Cryosericales</taxon>
        <taxon>Candidatus Cryosericaceae</taxon>
        <taxon>Candidatus Cryosericum</taxon>
    </lineage>
</organism>
<dbReference type="Pfam" id="PF01351">
    <property type="entry name" value="RNase_HII"/>
    <property type="match status" value="1"/>
</dbReference>
<dbReference type="InterPro" id="IPR024567">
    <property type="entry name" value="RNase_HII/HIII_dom"/>
</dbReference>
<evidence type="ECO:0000256" key="5">
    <source>
        <dbReference type="ARBA" id="ARBA00022490"/>
    </source>
</evidence>
<comment type="subcellular location">
    <subcellularLocation>
        <location evidence="3">Cytoplasm</location>
    </subcellularLocation>
</comment>
<dbReference type="EC" id="3.1.26.4" evidence="11"/>
<keyword evidence="7 10" id="KW-0479">Metal-binding</keyword>
<evidence type="ECO:0000256" key="6">
    <source>
        <dbReference type="ARBA" id="ARBA00022722"/>
    </source>
</evidence>
<keyword evidence="9 10" id="KW-0378">Hydrolase</keyword>
<dbReference type="GO" id="GO:0003723">
    <property type="term" value="F:RNA binding"/>
    <property type="evidence" value="ECO:0007669"/>
    <property type="project" value="UniProtKB-UniRule"/>
</dbReference>
<evidence type="ECO:0000256" key="11">
    <source>
        <dbReference type="RuleBase" id="RU003515"/>
    </source>
</evidence>
<reference evidence="16 17" key="1">
    <citation type="submission" date="2018-09" db="EMBL/GenBank/DDBJ databases">
        <title>Discovery and Ecogenomic Context for Candidatus Cryosericales, a Global Caldiserica Order Active in Thawing Permafrost.</title>
        <authorList>
            <person name="Martinez M.A."/>
            <person name="Woodcroft B.J."/>
            <person name="Ignacio Espinoza J.C."/>
            <person name="Zayed A."/>
            <person name="Singleton C.M."/>
            <person name="Boyd J."/>
            <person name="Li Y.-F."/>
            <person name="Purvine S."/>
            <person name="Maughan H."/>
            <person name="Hodgkins S.B."/>
            <person name="Anderson D."/>
            <person name="Sederholm M."/>
            <person name="Temperton B."/>
            <person name="Saleska S.R."/>
            <person name="Tyson G.W."/>
            <person name="Rich V.I."/>
        </authorList>
    </citation>
    <scope>NUCLEOTIDE SEQUENCE [LARGE SCALE GENOMIC DNA]</scope>
    <source>
        <strain evidence="14 16">SMC2</strain>
        <strain evidence="15 17">SMC3</strain>
    </source>
</reference>
<dbReference type="AlphaFoldDB" id="A0A398DU05"/>
<dbReference type="GO" id="GO:0043137">
    <property type="term" value="P:DNA replication, removal of RNA primer"/>
    <property type="evidence" value="ECO:0007669"/>
    <property type="project" value="TreeGrafter"/>
</dbReference>
<dbReference type="InterPro" id="IPR036397">
    <property type="entry name" value="RNaseH_sf"/>
</dbReference>
<feature type="region of interest" description="Disordered" evidence="12">
    <location>
        <begin position="1"/>
        <end position="60"/>
    </location>
</feature>
<comment type="catalytic activity">
    <reaction evidence="1 10 11">
        <text>Endonucleolytic cleavage to 5'-phosphomonoester.</text>
        <dbReference type="EC" id="3.1.26.4"/>
    </reaction>
</comment>
<dbReference type="Gene3D" id="3.30.420.10">
    <property type="entry name" value="Ribonuclease H-like superfamily/Ribonuclease H"/>
    <property type="match status" value="1"/>
</dbReference>
<keyword evidence="8 10" id="KW-0255">Endonuclease</keyword>
<evidence type="ECO:0000256" key="4">
    <source>
        <dbReference type="ARBA" id="ARBA00008378"/>
    </source>
</evidence>
<keyword evidence="5" id="KW-0963">Cytoplasm</keyword>
<evidence type="ECO:0000313" key="14">
    <source>
        <dbReference type="EMBL" id="RIE13944.1"/>
    </source>
</evidence>
<dbReference type="InterPro" id="IPR024568">
    <property type="entry name" value="RNase_HIII_N"/>
</dbReference>
<dbReference type="EMBL" id="QXIW01000016">
    <property type="protein sequence ID" value="RIE13991.1"/>
    <property type="molecule type" value="Genomic_DNA"/>
</dbReference>
<evidence type="ECO:0000256" key="9">
    <source>
        <dbReference type="ARBA" id="ARBA00022801"/>
    </source>
</evidence>